<dbReference type="CDD" id="cd02440">
    <property type="entry name" value="AdoMet_MTases"/>
    <property type="match status" value="1"/>
</dbReference>
<dbReference type="GO" id="GO:0003723">
    <property type="term" value="F:RNA binding"/>
    <property type="evidence" value="ECO:0007669"/>
    <property type="project" value="UniProtKB-KW"/>
</dbReference>
<dbReference type="PANTHER" id="PTHR42873">
    <property type="entry name" value="RIBOSOMAL RNA LARGE SUBUNIT METHYLTRANSFERASE"/>
    <property type="match status" value="1"/>
</dbReference>
<keyword evidence="2" id="KW-0963">Cytoplasm</keyword>
<evidence type="ECO:0000313" key="11">
    <source>
        <dbReference type="Proteomes" id="UP000230000"/>
    </source>
</evidence>
<dbReference type="PROSITE" id="PS50890">
    <property type="entry name" value="PUA"/>
    <property type="match status" value="1"/>
</dbReference>
<evidence type="ECO:0000256" key="1">
    <source>
        <dbReference type="ARBA" id="ARBA00004496"/>
    </source>
</evidence>
<dbReference type="Pfam" id="PF17785">
    <property type="entry name" value="PUA_3"/>
    <property type="match status" value="1"/>
</dbReference>
<dbReference type="Pfam" id="PF10672">
    <property type="entry name" value="Methyltrans_SAM"/>
    <property type="match status" value="1"/>
</dbReference>
<keyword evidence="5 10" id="KW-0808">Transferase</keyword>
<evidence type="ECO:0000256" key="5">
    <source>
        <dbReference type="ARBA" id="ARBA00022679"/>
    </source>
</evidence>
<reference evidence="10 11" key="1">
    <citation type="submission" date="2017-11" db="EMBL/GenBank/DDBJ databases">
        <title>Genomic Encyclopedia of Archaeal and Bacterial Type Strains, Phase II (KMG-II): From Individual Species to Whole Genera.</title>
        <authorList>
            <person name="Goeker M."/>
        </authorList>
    </citation>
    <scope>NUCLEOTIDE SEQUENCE [LARGE SCALE GENOMIC DNA]</scope>
    <source>
        <strain evidence="10 11">DSM 27268</strain>
    </source>
</reference>
<dbReference type="RefSeq" id="WP_100314990.1">
    <property type="nucleotide sequence ID" value="NZ_PGFG01000001.1"/>
</dbReference>
<evidence type="ECO:0000313" key="10">
    <source>
        <dbReference type="EMBL" id="PJJ76532.1"/>
    </source>
</evidence>
<comment type="caution">
    <text evidence="10">The sequence shown here is derived from an EMBL/GenBank/DDBJ whole genome shotgun (WGS) entry which is preliminary data.</text>
</comment>
<dbReference type="CDD" id="cd21153">
    <property type="entry name" value="PUA_RlmI"/>
    <property type="match status" value="1"/>
</dbReference>
<dbReference type="GO" id="GO:0006364">
    <property type="term" value="P:rRNA processing"/>
    <property type="evidence" value="ECO:0007669"/>
    <property type="project" value="UniProtKB-KW"/>
</dbReference>
<protein>
    <submittedName>
        <fullName evidence="10">23S rRNA (Cytosine1962-C5)-methyltransferase</fullName>
    </submittedName>
</protein>
<dbReference type="SMART" id="SM00359">
    <property type="entry name" value="PUA"/>
    <property type="match status" value="1"/>
</dbReference>
<dbReference type="InterPro" id="IPR029063">
    <property type="entry name" value="SAM-dependent_MTases_sf"/>
</dbReference>
<dbReference type="PANTHER" id="PTHR42873:SF1">
    <property type="entry name" value="S-ADENOSYLMETHIONINE-DEPENDENT METHYLTRANSFERASE DOMAIN-CONTAINING PROTEIN"/>
    <property type="match status" value="1"/>
</dbReference>
<comment type="similarity">
    <text evidence="8">Belongs to the methyltransferase superfamily. RlmI family.</text>
</comment>
<keyword evidence="7" id="KW-0694">RNA-binding</keyword>
<proteinExistence type="inferred from homology"/>
<evidence type="ECO:0000256" key="4">
    <source>
        <dbReference type="ARBA" id="ARBA00022603"/>
    </source>
</evidence>
<dbReference type="InterPro" id="IPR015947">
    <property type="entry name" value="PUA-like_sf"/>
</dbReference>
<evidence type="ECO:0000256" key="7">
    <source>
        <dbReference type="ARBA" id="ARBA00022884"/>
    </source>
</evidence>
<dbReference type="Gene3D" id="2.30.130.10">
    <property type="entry name" value="PUA domain"/>
    <property type="match status" value="1"/>
</dbReference>
<dbReference type="InterPro" id="IPR002478">
    <property type="entry name" value="PUA"/>
</dbReference>
<keyword evidence="3" id="KW-0698">rRNA processing</keyword>
<accession>A0A2M9CX91</accession>
<dbReference type="AlphaFoldDB" id="A0A2M9CX91"/>
<dbReference type="SUPFAM" id="SSF88697">
    <property type="entry name" value="PUA domain-like"/>
    <property type="match status" value="1"/>
</dbReference>
<evidence type="ECO:0000256" key="8">
    <source>
        <dbReference type="ARBA" id="ARBA00038091"/>
    </source>
</evidence>
<dbReference type="EMBL" id="PGFG01000001">
    <property type="protein sequence ID" value="PJJ76532.1"/>
    <property type="molecule type" value="Genomic_DNA"/>
</dbReference>
<dbReference type="GO" id="GO:0008168">
    <property type="term" value="F:methyltransferase activity"/>
    <property type="evidence" value="ECO:0007669"/>
    <property type="project" value="UniProtKB-KW"/>
</dbReference>
<feature type="domain" description="PUA" evidence="9">
    <location>
        <begin position="3"/>
        <end position="87"/>
    </location>
</feature>
<evidence type="ECO:0000256" key="6">
    <source>
        <dbReference type="ARBA" id="ARBA00022691"/>
    </source>
</evidence>
<comment type="subcellular location">
    <subcellularLocation>
        <location evidence="1">Cytoplasm</location>
    </subcellularLocation>
</comment>
<gene>
    <name evidence="10" type="ORF">BXY57_2159</name>
</gene>
<evidence type="ECO:0000259" key="9">
    <source>
        <dbReference type="SMART" id="SM00359"/>
    </source>
</evidence>
<dbReference type="InterPro" id="IPR019614">
    <property type="entry name" value="SAM-dep_methyl-trfase"/>
</dbReference>
<keyword evidence="6" id="KW-0949">S-adenosyl-L-methionine</keyword>
<dbReference type="OrthoDB" id="9805492at2"/>
<evidence type="ECO:0000256" key="3">
    <source>
        <dbReference type="ARBA" id="ARBA00022552"/>
    </source>
</evidence>
<dbReference type="InterPro" id="IPR036974">
    <property type="entry name" value="PUA_sf"/>
</dbReference>
<keyword evidence="4 10" id="KW-0489">Methyltransferase</keyword>
<organism evidence="10 11">
    <name type="scientific">Thermoflavifilum aggregans</name>
    <dbReference type="NCBI Taxonomy" id="454188"/>
    <lineage>
        <taxon>Bacteria</taxon>
        <taxon>Pseudomonadati</taxon>
        <taxon>Bacteroidota</taxon>
        <taxon>Chitinophagia</taxon>
        <taxon>Chitinophagales</taxon>
        <taxon>Chitinophagaceae</taxon>
        <taxon>Thermoflavifilum</taxon>
    </lineage>
</organism>
<dbReference type="Proteomes" id="UP000230000">
    <property type="component" value="Unassembled WGS sequence"/>
</dbReference>
<name>A0A2M9CX91_9BACT</name>
<evidence type="ECO:0000256" key="2">
    <source>
        <dbReference type="ARBA" id="ARBA00022490"/>
    </source>
</evidence>
<keyword evidence="11" id="KW-1185">Reference proteome</keyword>
<dbReference type="SUPFAM" id="SSF53335">
    <property type="entry name" value="S-adenosyl-L-methionine-dependent methyltransferases"/>
    <property type="match status" value="1"/>
</dbReference>
<dbReference type="CDD" id="cd11572">
    <property type="entry name" value="RlmI_M_like"/>
    <property type="match status" value="1"/>
</dbReference>
<dbReference type="InterPro" id="IPR041532">
    <property type="entry name" value="RlmI-like_PUA"/>
</dbReference>
<sequence length="390" mass="43777">MAGKIILKKQAEKRLMAGHPWIFAGEIASEQVQEGPGAIVDVFSSAQKFCGRGYWNPQSQIRVRLLTRKEEAVDEDFFFQRIRQCWNYRKRIGYTDNCRLVFAEADQLPGLIADKFGDYVVIQTLALGMDRWKSSIVAAIQHILHPVGIYERNDAPVRELEGLPLVKGFLSDTFPTTFQIRENGLLFWVDIANGQKTGYFLDQHINRQAIAPFVKDAEILEAFCYTGSFTCHAAAFGARHITAIDASAEALQLARQNAALNGVVASCNFVEANAFDVLKQWAAEKRSFDVVMLDPPAFAKSRQQIQSAITGYKEINLRALKMIRPGGFLITSSCTNLIPADLFLQIIQQAAADAKRQIRQVLFHTQPPDHPIVWAIESTAYLKFLIVQVQ</sequence>
<dbReference type="Gene3D" id="3.30.750.80">
    <property type="entry name" value="RNA methyltransferase domain (HRMD) like"/>
    <property type="match status" value="1"/>
</dbReference>
<dbReference type="GO" id="GO:0005737">
    <property type="term" value="C:cytoplasm"/>
    <property type="evidence" value="ECO:0007669"/>
    <property type="project" value="UniProtKB-SubCell"/>
</dbReference>
<dbReference type="Gene3D" id="3.40.50.150">
    <property type="entry name" value="Vaccinia Virus protein VP39"/>
    <property type="match status" value="1"/>
</dbReference>
<dbReference type="GO" id="GO:0032259">
    <property type="term" value="P:methylation"/>
    <property type="evidence" value="ECO:0007669"/>
    <property type="project" value="UniProtKB-KW"/>
</dbReference>